<dbReference type="Proteomes" id="UP000250266">
    <property type="component" value="Unassembled WGS sequence"/>
</dbReference>
<keyword evidence="3" id="KW-1185">Reference proteome</keyword>
<gene>
    <name evidence="2" type="ORF">K432DRAFT_350951</name>
</gene>
<name>A0A8E2JGH8_9PEZI</name>
<feature type="region of interest" description="Disordered" evidence="1">
    <location>
        <begin position="246"/>
        <end position="288"/>
    </location>
</feature>
<reference evidence="2 3" key="1">
    <citation type="journal article" date="2016" name="Nat. Commun.">
        <title>Ectomycorrhizal ecology is imprinted in the genome of the dominant symbiotic fungus Cenococcum geophilum.</title>
        <authorList>
            <consortium name="DOE Joint Genome Institute"/>
            <person name="Peter M."/>
            <person name="Kohler A."/>
            <person name="Ohm R.A."/>
            <person name="Kuo A."/>
            <person name="Krutzmann J."/>
            <person name="Morin E."/>
            <person name="Arend M."/>
            <person name="Barry K.W."/>
            <person name="Binder M."/>
            <person name="Choi C."/>
            <person name="Clum A."/>
            <person name="Copeland A."/>
            <person name="Grisel N."/>
            <person name="Haridas S."/>
            <person name="Kipfer T."/>
            <person name="LaButti K."/>
            <person name="Lindquist E."/>
            <person name="Lipzen A."/>
            <person name="Maire R."/>
            <person name="Meier B."/>
            <person name="Mihaltcheva S."/>
            <person name="Molinier V."/>
            <person name="Murat C."/>
            <person name="Poggeler S."/>
            <person name="Quandt C.A."/>
            <person name="Sperisen C."/>
            <person name="Tritt A."/>
            <person name="Tisserant E."/>
            <person name="Crous P.W."/>
            <person name="Henrissat B."/>
            <person name="Nehls U."/>
            <person name="Egli S."/>
            <person name="Spatafora J.W."/>
            <person name="Grigoriev I.V."/>
            <person name="Martin F.M."/>
        </authorList>
    </citation>
    <scope>NUCLEOTIDE SEQUENCE [LARGE SCALE GENOMIC DNA]</scope>
    <source>
        <strain evidence="2 3">CBS 459.81</strain>
    </source>
</reference>
<evidence type="ECO:0000313" key="2">
    <source>
        <dbReference type="EMBL" id="OCK81482.1"/>
    </source>
</evidence>
<protein>
    <submittedName>
        <fullName evidence="2">Uncharacterized protein</fullName>
    </submittedName>
</protein>
<feature type="region of interest" description="Disordered" evidence="1">
    <location>
        <begin position="160"/>
        <end position="227"/>
    </location>
</feature>
<proteinExistence type="predicted"/>
<dbReference type="OrthoDB" id="5391950at2759"/>
<feature type="compositionally biased region" description="Polar residues" evidence="1">
    <location>
        <begin position="1"/>
        <end position="11"/>
    </location>
</feature>
<accession>A0A8E2JGH8</accession>
<feature type="compositionally biased region" description="Basic and acidic residues" evidence="1">
    <location>
        <begin position="275"/>
        <end position="288"/>
    </location>
</feature>
<feature type="compositionally biased region" description="Polar residues" evidence="1">
    <location>
        <begin position="36"/>
        <end position="53"/>
    </location>
</feature>
<feature type="compositionally biased region" description="Basic and acidic residues" evidence="1">
    <location>
        <begin position="246"/>
        <end position="255"/>
    </location>
</feature>
<dbReference type="AlphaFoldDB" id="A0A8E2JGH8"/>
<organism evidence="2 3">
    <name type="scientific">Lepidopterella palustris CBS 459.81</name>
    <dbReference type="NCBI Taxonomy" id="1314670"/>
    <lineage>
        <taxon>Eukaryota</taxon>
        <taxon>Fungi</taxon>
        <taxon>Dikarya</taxon>
        <taxon>Ascomycota</taxon>
        <taxon>Pezizomycotina</taxon>
        <taxon>Dothideomycetes</taxon>
        <taxon>Pleosporomycetidae</taxon>
        <taxon>Mytilinidiales</taxon>
        <taxon>Argynnaceae</taxon>
        <taxon>Lepidopterella</taxon>
    </lineage>
</organism>
<dbReference type="EMBL" id="KV744919">
    <property type="protein sequence ID" value="OCK81482.1"/>
    <property type="molecule type" value="Genomic_DNA"/>
</dbReference>
<sequence>MRQTALSTINPSPKRKRDTADPSAVAPTIPPFAPRLNTSTPASTPISSENSPRSVIADQFRDLKIKATIPVLNFAAEGIDAAQEVRKKAKRNDSIQATMGSTMGGLRNISPMRGAQDSGTTFVDMDGYSDAVLEIPETAHMLFGFKSTNITSRLPAFTSSSSYKFGDEGSNSPPKPRSHPRRKSPSPPLPSSLTWQDGEITGHLADPSTDPDDDGTGINGIGFKPTPALAYARVQRRRQQVLEWRAREAKEARQKRSERRRRGVGGSGGTSSGAEDAKGGENRVVRFV</sequence>
<evidence type="ECO:0000313" key="3">
    <source>
        <dbReference type="Proteomes" id="UP000250266"/>
    </source>
</evidence>
<evidence type="ECO:0000256" key="1">
    <source>
        <dbReference type="SAM" id="MobiDB-lite"/>
    </source>
</evidence>
<feature type="region of interest" description="Disordered" evidence="1">
    <location>
        <begin position="1"/>
        <end position="53"/>
    </location>
</feature>